<sequence>MRVERITTNLSVENIAEAKSFYTDFLGLAVEEFDLGWVARFTSPETGAHVQLVTRDATSPVESAMSTHVDDVDAAYEEAVRRGHDIVHPLTTEEWGVRRFLVRAPDGNVVNVVMHRA</sequence>
<keyword evidence="3" id="KW-1185">Reference proteome</keyword>
<feature type="domain" description="VOC" evidence="1">
    <location>
        <begin position="2"/>
        <end position="115"/>
    </location>
</feature>
<dbReference type="SUPFAM" id="SSF54593">
    <property type="entry name" value="Glyoxalase/Bleomycin resistance protein/Dihydroxybiphenyl dioxygenase"/>
    <property type="match status" value="1"/>
</dbReference>
<dbReference type="EMBL" id="JAFBBK010000001">
    <property type="protein sequence ID" value="MBM7413985.1"/>
    <property type="molecule type" value="Genomic_DNA"/>
</dbReference>
<dbReference type="PANTHER" id="PTHR36503">
    <property type="entry name" value="BLR2520 PROTEIN"/>
    <property type="match status" value="1"/>
</dbReference>
<dbReference type="Gene3D" id="3.10.180.10">
    <property type="entry name" value="2,3-Dihydroxybiphenyl 1,2-Dioxygenase, domain 1"/>
    <property type="match status" value="1"/>
</dbReference>
<evidence type="ECO:0000313" key="2">
    <source>
        <dbReference type="EMBL" id="MBM7413985.1"/>
    </source>
</evidence>
<comment type="caution">
    <text evidence="2">The sequence shown here is derived from an EMBL/GenBank/DDBJ whole genome shotgun (WGS) entry which is preliminary data.</text>
</comment>
<dbReference type="InterPro" id="IPR029068">
    <property type="entry name" value="Glyas_Bleomycin-R_OHBP_Dase"/>
</dbReference>
<dbReference type="InterPro" id="IPR037523">
    <property type="entry name" value="VOC_core"/>
</dbReference>
<dbReference type="RefSeq" id="WP_204866735.1">
    <property type="nucleotide sequence ID" value="NZ_JAFBBK010000001.1"/>
</dbReference>
<organism evidence="2 3">
    <name type="scientific">Rhodococcoides corynebacterioides</name>
    <dbReference type="NCBI Taxonomy" id="53972"/>
    <lineage>
        <taxon>Bacteria</taxon>
        <taxon>Bacillati</taxon>
        <taxon>Actinomycetota</taxon>
        <taxon>Actinomycetes</taxon>
        <taxon>Mycobacteriales</taxon>
        <taxon>Nocardiaceae</taxon>
        <taxon>Rhodococcoides</taxon>
    </lineage>
</organism>
<evidence type="ECO:0000313" key="3">
    <source>
        <dbReference type="Proteomes" id="UP000703038"/>
    </source>
</evidence>
<keyword evidence="2" id="KW-0456">Lyase</keyword>
<gene>
    <name evidence="2" type="ORF">JOE42_000718</name>
</gene>
<dbReference type="InterPro" id="IPR004360">
    <property type="entry name" value="Glyas_Fos-R_dOase_dom"/>
</dbReference>
<proteinExistence type="predicted"/>
<evidence type="ECO:0000259" key="1">
    <source>
        <dbReference type="PROSITE" id="PS51819"/>
    </source>
</evidence>
<dbReference type="PROSITE" id="PS51819">
    <property type="entry name" value="VOC"/>
    <property type="match status" value="1"/>
</dbReference>
<protein>
    <submittedName>
        <fullName evidence="2">Enzyme related to lactoylglutathione lyase</fullName>
    </submittedName>
</protein>
<dbReference type="GO" id="GO:0016829">
    <property type="term" value="F:lyase activity"/>
    <property type="evidence" value="ECO:0007669"/>
    <property type="project" value="UniProtKB-KW"/>
</dbReference>
<reference evidence="2 3" key="1">
    <citation type="submission" date="2021-01" db="EMBL/GenBank/DDBJ databases">
        <title>Genomics of switchgrass bacterial isolates.</title>
        <authorList>
            <person name="Shade A."/>
        </authorList>
    </citation>
    <scope>NUCLEOTIDE SEQUENCE [LARGE SCALE GENOMIC DNA]</scope>
    <source>
        <strain evidence="2 3">PvP111</strain>
    </source>
</reference>
<accession>A0ABS2KPT1</accession>
<dbReference type="Pfam" id="PF00903">
    <property type="entry name" value="Glyoxalase"/>
    <property type="match status" value="1"/>
</dbReference>
<dbReference type="PANTHER" id="PTHR36503:SF1">
    <property type="entry name" value="BLR2520 PROTEIN"/>
    <property type="match status" value="1"/>
</dbReference>
<name>A0ABS2KPT1_9NOCA</name>
<dbReference type="Proteomes" id="UP000703038">
    <property type="component" value="Unassembled WGS sequence"/>
</dbReference>